<comment type="caution">
    <text evidence="2">The sequence shown here is derived from an EMBL/GenBank/DDBJ whole genome shotgun (WGS) entry which is preliminary data.</text>
</comment>
<feature type="compositionally biased region" description="Low complexity" evidence="1">
    <location>
        <begin position="1283"/>
        <end position="1295"/>
    </location>
</feature>
<feature type="compositionally biased region" description="Low complexity" evidence="1">
    <location>
        <begin position="8"/>
        <end position="22"/>
    </location>
</feature>
<feature type="region of interest" description="Disordered" evidence="1">
    <location>
        <begin position="1505"/>
        <end position="1595"/>
    </location>
</feature>
<feature type="compositionally biased region" description="Acidic residues" evidence="1">
    <location>
        <begin position="333"/>
        <end position="342"/>
    </location>
</feature>
<keyword evidence="3" id="KW-1185">Reference proteome</keyword>
<feature type="compositionally biased region" description="Basic and acidic residues" evidence="1">
    <location>
        <begin position="1467"/>
        <end position="1481"/>
    </location>
</feature>
<feature type="compositionally biased region" description="Polar residues" evidence="1">
    <location>
        <begin position="261"/>
        <end position="277"/>
    </location>
</feature>
<feature type="compositionally biased region" description="Low complexity" evidence="1">
    <location>
        <begin position="314"/>
        <end position="332"/>
    </location>
</feature>
<feature type="compositionally biased region" description="Low complexity" evidence="1">
    <location>
        <begin position="944"/>
        <end position="978"/>
    </location>
</feature>
<name>A0A9W8I195_9FUNG</name>
<organism evidence="2 3">
    <name type="scientific">Coemansia guatemalensis</name>
    <dbReference type="NCBI Taxonomy" id="2761395"/>
    <lineage>
        <taxon>Eukaryota</taxon>
        <taxon>Fungi</taxon>
        <taxon>Fungi incertae sedis</taxon>
        <taxon>Zoopagomycota</taxon>
        <taxon>Kickxellomycotina</taxon>
        <taxon>Kickxellomycetes</taxon>
        <taxon>Kickxellales</taxon>
        <taxon>Kickxellaceae</taxon>
        <taxon>Coemansia</taxon>
    </lineage>
</organism>
<feature type="compositionally biased region" description="Low complexity" evidence="1">
    <location>
        <begin position="194"/>
        <end position="207"/>
    </location>
</feature>
<gene>
    <name evidence="2" type="ORF">H4R20_001793</name>
</gene>
<feature type="region of interest" description="Disordered" evidence="1">
    <location>
        <begin position="899"/>
        <end position="985"/>
    </location>
</feature>
<proteinExistence type="predicted"/>
<sequence>MDSRGLERAGAASAAGDNGSSRDVCRRSPVSSASDRAQHGGERPNKRRPGTPQQSALARYGGSGVGSNNTSNTARTRSAAQKRPLSNQTAKGRPAAEDDARPAKHGLGSRGKSVDRDSDSGSDSEEQDGFVKVGSWKPPSEPLLPAFKPTIPSTGIPMLSATTSAKSARPVARVRNTLRPTAGTSALSTAAPKSDAAVPSASTATSSRGAEATKKRTGTAGSDSESSCSDEEISDVLDETEIQLIEAMEDTQISAAKGKSDPSSVQKQRQPTATASRSAPAVSLPRKPLRWVGLGENTSTSRTSFTDSLKERFSVSSKASSPAVSITRGSLDTDSEGSSEDGIDSHIAVAADGASVAEPTDSNSANSSNMLTTDDSGSNNTAMAHNPKPPQPRRIVTVEKSNSEQSTASESSNGSSSSSKSSSVDPEDTMRSASVPLEDVEFVAPGVAKGTATSLLRRVLDIDGPVVQQKMVEFLLIDGVMASLIGYITHCQGSIYSPSSSTQTAPCSPSLRPGDKAGHPAEPGSSSRSQWTARSDGGQVLPMGVLQEFEQRHQHRERLMRQRQRSSKLTETDLRRGFNAAHMLTSRDLYARRVVEAKIAVIVPCLMAVFHNDSLGSFHHACMLLEHCFTIAPLKTTRLLLYQQNPPSRWWWHSESVARGHAPICDLLPYLSEPCVQRLFLKAEFGVWTGRLMASLNLMPNDAVVVSDELNRIGLGSVASALGSSPGEDSSQTQAQAQQRTKAMQLVRNRFQQLNRGGFFGHVLELIEDSEPCISESVAEFVSFMINDCSAFLGFNILFKPIYDSELPVRRLAQLIINSPSQRLTPQAKAATRLLHTLLSKTSCQYGLRTREAQGIRDQEISPRGSQVLVHVGHAARSALESFLPGLFATVTGQQENTDLTSHSAYNRRPSIESLQLPEYDEPDPEIDVDLTETESSDDEDDNASSSDNEQILSPLELGLLFDGSSGEDSSSGNSSSDNGDDAHNEMELRDSATALLQATYPESIASGSISSSLSPSSTLSASPMAVASSTPERPIDSCTGERLDSEDLGLLVSLPKPDINRLNLLRICIEVLRESEDVDEIVGWIDLRVWRALSTWFLNHPHNNILHMSVYQLLSIITLEAVRLRKAHRRRIGVDFRTMQTSSVMKKAAGQSYGYLAKAPNRGSGRSDSGASGSNVYLAADMRDGESLGLPEERIAKHRMLRRRAMAEHIRHDEASNCDNVLTYMIEQHQWIDKLVRRATSPNFDGAHGYISLILNTLRIAVQVDRRRCTGSAVPYKSDPIQAASRSSAAASQQKRSDTPAGRADKEDTVDKSADEKQQDVAVELEDKAIILDLEYHDPSTRELLLEYPMYRLQRWEISLLYSPAFRAHLHTLRRQALLMARKIVEFRLCDQSRTVISAEGGDGATGLQRPVPFFSPQKVKPPLLFDNMEIKRKQLQINVGLLLGNKSIAGSSSSSSLKIPTAKTCARDSTGKGKAGETPRLIDEVGVDVNSLFARMLGFTEDLSEPSPQAASGGSSSSSANIESKANAASAQPGGEADAVTDDEDIDASKRGRNSKPATTKTRKSGTGDYGKSNTSRRKKSRPAPGTASVSGLFDELAPDTVADASEVISTALANEGGSENSAAAAAGSGGRHGQSARQRKKPATASGSVRRRRARLHHRTSNSSMSSTASSQQPAAAAAAAAAIAASTTSTQQSKVSLADTPVAGLASTMQSLDLEQ</sequence>
<dbReference type="EMBL" id="JANBUO010000219">
    <property type="protein sequence ID" value="KAJ2806166.1"/>
    <property type="molecule type" value="Genomic_DNA"/>
</dbReference>
<dbReference type="Proteomes" id="UP001140094">
    <property type="component" value="Unassembled WGS sequence"/>
</dbReference>
<feature type="compositionally biased region" description="Basic and acidic residues" evidence="1">
    <location>
        <begin position="1296"/>
        <end position="1319"/>
    </location>
</feature>
<feature type="compositionally biased region" description="Low complexity" evidence="1">
    <location>
        <begin position="1664"/>
        <end position="1697"/>
    </location>
</feature>
<feature type="compositionally biased region" description="Acidic residues" evidence="1">
    <location>
        <begin position="919"/>
        <end position="943"/>
    </location>
</feature>
<feature type="compositionally biased region" description="Polar residues" evidence="1">
    <location>
        <begin position="497"/>
        <end position="507"/>
    </location>
</feature>
<protein>
    <submittedName>
        <fullName evidence="2">Uncharacterized protein</fullName>
    </submittedName>
</protein>
<feature type="compositionally biased region" description="Polar residues" evidence="1">
    <location>
        <begin position="74"/>
        <end position="90"/>
    </location>
</feature>
<feature type="region of interest" description="Disordered" evidence="1">
    <location>
        <begin position="497"/>
        <end position="534"/>
    </location>
</feature>
<feature type="region of interest" description="Disordered" evidence="1">
    <location>
        <begin position="1276"/>
        <end position="1319"/>
    </location>
</feature>
<feature type="compositionally biased region" description="Low complexity" evidence="1">
    <location>
        <begin position="1507"/>
        <end position="1533"/>
    </location>
</feature>
<feature type="region of interest" description="Disordered" evidence="1">
    <location>
        <begin position="1"/>
        <end position="432"/>
    </location>
</feature>
<feature type="region of interest" description="Disordered" evidence="1">
    <location>
        <begin position="1615"/>
        <end position="1702"/>
    </location>
</feature>
<feature type="compositionally biased region" description="Polar residues" evidence="1">
    <location>
        <begin position="178"/>
        <end position="188"/>
    </location>
</feature>
<reference evidence="2" key="1">
    <citation type="submission" date="2022-07" db="EMBL/GenBank/DDBJ databases">
        <title>Phylogenomic reconstructions and comparative analyses of Kickxellomycotina fungi.</title>
        <authorList>
            <person name="Reynolds N.K."/>
            <person name="Stajich J.E."/>
            <person name="Barry K."/>
            <person name="Grigoriev I.V."/>
            <person name="Crous P."/>
            <person name="Smith M.E."/>
        </authorList>
    </citation>
    <scope>NUCLEOTIDE SEQUENCE</scope>
    <source>
        <strain evidence="2">NRRL 1565</strain>
    </source>
</reference>
<feature type="compositionally biased region" description="Low complexity" evidence="1">
    <location>
        <begin position="1616"/>
        <end position="1629"/>
    </location>
</feature>
<feature type="compositionally biased region" description="Polar residues" evidence="1">
    <location>
        <begin position="296"/>
        <end position="307"/>
    </location>
</feature>
<feature type="compositionally biased region" description="Low complexity" evidence="1">
    <location>
        <begin position="403"/>
        <end position="423"/>
    </location>
</feature>
<feature type="compositionally biased region" description="Basic residues" evidence="1">
    <location>
        <begin position="1652"/>
        <end position="1663"/>
    </location>
</feature>
<feature type="region of interest" description="Disordered" evidence="1">
    <location>
        <begin position="1451"/>
        <end position="1481"/>
    </location>
</feature>
<dbReference type="OrthoDB" id="1923159at2759"/>
<feature type="compositionally biased region" description="Polar residues" evidence="1">
    <location>
        <begin position="360"/>
        <end position="383"/>
    </location>
</feature>
<evidence type="ECO:0000313" key="3">
    <source>
        <dbReference type="Proteomes" id="UP001140094"/>
    </source>
</evidence>
<evidence type="ECO:0000313" key="2">
    <source>
        <dbReference type="EMBL" id="KAJ2806166.1"/>
    </source>
</evidence>
<feature type="compositionally biased region" description="Acidic residues" evidence="1">
    <location>
        <begin position="228"/>
        <end position="241"/>
    </location>
</feature>
<feature type="compositionally biased region" description="Polar residues" evidence="1">
    <location>
        <begin position="524"/>
        <end position="533"/>
    </location>
</feature>
<accession>A0A9W8I195</accession>
<evidence type="ECO:0000256" key="1">
    <source>
        <dbReference type="SAM" id="MobiDB-lite"/>
    </source>
</evidence>